<evidence type="ECO:0000259" key="1">
    <source>
        <dbReference type="PROSITE" id="PS51186"/>
    </source>
</evidence>
<reference evidence="2 3" key="1">
    <citation type="submission" date="2018-06" db="EMBL/GenBank/DDBJ databases">
        <authorList>
            <consortium name="Pathogen Informatics"/>
            <person name="Doyle S."/>
        </authorList>
    </citation>
    <scope>NUCLEOTIDE SEQUENCE [LARGE SCALE GENOMIC DNA]</scope>
    <source>
        <strain evidence="2 3">NCTC5052</strain>
    </source>
</reference>
<dbReference type="GO" id="GO:1990189">
    <property type="term" value="F:protein N-terminal-serine acetyltransferase activity"/>
    <property type="evidence" value="ECO:0007669"/>
    <property type="project" value="TreeGrafter"/>
</dbReference>
<dbReference type="PANTHER" id="PTHR43441:SF11">
    <property type="entry name" value="RIBOSOMAL-PROTEIN-SERINE ACETYLTRANSFERASE"/>
    <property type="match status" value="1"/>
</dbReference>
<dbReference type="GO" id="GO:0008999">
    <property type="term" value="F:protein-N-terminal-alanine acetyltransferase activity"/>
    <property type="evidence" value="ECO:0007669"/>
    <property type="project" value="TreeGrafter"/>
</dbReference>
<dbReference type="EC" id="2.3.1.-" evidence="2"/>
<gene>
    <name evidence="2" type="primary">rimL_2</name>
    <name evidence="2" type="ORF">NCTC5052_05559</name>
</gene>
<dbReference type="PANTHER" id="PTHR43441">
    <property type="entry name" value="RIBOSOMAL-PROTEIN-SERINE ACETYLTRANSFERASE"/>
    <property type="match status" value="1"/>
</dbReference>
<dbReference type="InterPro" id="IPR051908">
    <property type="entry name" value="Ribosomal_N-acetyltransferase"/>
</dbReference>
<dbReference type="SUPFAM" id="SSF55729">
    <property type="entry name" value="Acyl-CoA N-acyltransferases (Nat)"/>
    <property type="match status" value="1"/>
</dbReference>
<name>A0A377YS02_KLEPN</name>
<protein>
    <submittedName>
        <fullName evidence="2">Ribosomal-protein-L7/L12-serine acetyltransferase</fullName>
        <ecNumber evidence="2">2.3.1.-</ecNumber>
    </submittedName>
</protein>
<dbReference type="Gene3D" id="3.40.630.30">
    <property type="match status" value="1"/>
</dbReference>
<dbReference type="Proteomes" id="UP000254103">
    <property type="component" value="Unassembled WGS sequence"/>
</dbReference>
<dbReference type="AlphaFoldDB" id="A0A377YS02"/>
<dbReference type="InterPro" id="IPR016181">
    <property type="entry name" value="Acyl_CoA_acyltransferase"/>
</dbReference>
<dbReference type="GO" id="GO:0005737">
    <property type="term" value="C:cytoplasm"/>
    <property type="evidence" value="ECO:0007669"/>
    <property type="project" value="TreeGrafter"/>
</dbReference>
<accession>A0A377YS02</accession>
<dbReference type="Pfam" id="PF00583">
    <property type="entry name" value="Acetyltransf_1"/>
    <property type="match status" value="1"/>
</dbReference>
<dbReference type="PROSITE" id="PS51186">
    <property type="entry name" value="GNAT"/>
    <property type="match status" value="1"/>
</dbReference>
<dbReference type="EMBL" id="UGLJ01000005">
    <property type="protein sequence ID" value="STU47157.1"/>
    <property type="molecule type" value="Genomic_DNA"/>
</dbReference>
<proteinExistence type="predicted"/>
<evidence type="ECO:0000313" key="2">
    <source>
        <dbReference type="EMBL" id="STU47157.1"/>
    </source>
</evidence>
<feature type="domain" description="N-acetyltransferase" evidence="1">
    <location>
        <begin position="1"/>
        <end position="114"/>
    </location>
</feature>
<sequence length="119" mass="13176">MIDNQNEKALILFIKYKTKIAGVVSFNIIDHANKTAYIGYWLGANFQGKGIVTNAINKLIQEYGDSGVIKRFVIKCIVDNKKSNATALRCGFTLEGVLQKAEILNGVSYDQNIYSKVIG</sequence>
<keyword evidence="2" id="KW-0012">Acyltransferase</keyword>
<evidence type="ECO:0000313" key="3">
    <source>
        <dbReference type="Proteomes" id="UP000254103"/>
    </source>
</evidence>
<dbReference type="InterPro" id="IPR000182">
    <property type="entry name" value="GNAT_dom"/>
</dbReference>
<organism evidence="2 3">
    <name type="scientific">Klebsiella pneumoniae</name>
    <dbReference type="NCBI Taxonomy" id="573"/>
    <lineage>
        <taxon>Bacteria</taxon>
        <taxon>Pseudomonadati</taxon>
        <taxon>Pseudomonadota</taxon>
        <taxon>Gammaproteobacteria</taxon>
        <taxon>Enterobacterales</taxon>
        <taxon>Enterobacteriaceae</taxon>
        <taxon>Klebsiella/Raoultella group</taxon>
        <taxon>Klebsiella</taxon>
        <taxon>Klebsiella pneumoniae complex</taxon>
    </lineage>
</organism>
<keyword evidence="2" id="KW-0808">Transferase</keyword>